<dbReference type="SMART" id="SM00248">
    <property type="entry name" value="ANK"/>
    <property type="match status" value="42"/>
</dbReference>
<feature type="region of interest" description="Disordered" evidence="4">
    <location>
        <begin position="1431"/>
        <end position="1650"/>
    </location>
</feature>
<dbReference type="GeneID" id="41977225"/>
<feature type="repeat" description="ANK" evidence="3">
    <location>
        <begin position="797"/>
        <end position="829"/>
    </location>
</feature>
<protein>
    <submittedName>
        <fullName evidence="5">Uncharacterized protein</fullName>
    </submittedName>
</protein>
<dbReference type="PROSITE" id="PS50088">
    <property type="entry name" value="ANK_REPEAT"/>
    <property type="match status" value="25"/>
</dbReference>
<evidence type="ECO:0000313" key="5">
    <source>
        <dbReference type="EMBL" id="TPX08716.1"/>
    </source>
</evidence>
<dbReference type="RefSeq" id="XP_030990427.1">
    <property type="nucleotide sequence ID" value="XM_031144779.1"/>
</dbReference>
<dbReference type="InterPro" id="IPR036770">
    <property type="entry name" value="Ankyrin_rpt-contain_sf"/>
</dbReference>
<feature type="repeat" description="ANK" evidence="3">
    <location>
        <begin position="1096"/>
        <end position="1128"/>
    </location>
</feature>
<feature type="compositionally biased region" description="Acidic residues" evidence="4">
    <location>
        <begin position="1445"/>
        <end position="1456"/>
    </location>
</feature>
<evidence type="ECO:0000256" key="4">
    <source>
        <dbReference type="SAM" id="MobiDB-lite"/>
    </source>
</evidence>
<evidence type="ECO:0000256" key="2">
    <source>
        <dbReference type="ARBA" id="ARBA00023043"/>
    </source>
</evidence>
<reference evidence="5 6" key="1">
    <citation type="submission" date="2019-06" db="EMBL/GenBank/DDBJ databases">
        <title>Draft genome sequence of the filamentous fungus Phialemoniopsis curvata isolated from diesel fuel.</title>
        <authorList>
            <person name="Varaljay V.A."/>
            <person name="Lyon W.J."/>
            <person name="Crouch A.L."/>
            <person name="Drake C.E."/>
            <person name="Hollomon J.M."/>
            <person name="Nadeau L.J."/>
            <person name="Nunn H.S."/>
            <person name="Stevenson B.S."/>
            <person name="Bojanowski C.L."/>
            <person name="Crookes-Goodson W.J."/>
        </authorList>
    </citation>
    <scope>NUCLEOTIDE SEQUENCE [LARGE SCALE GENOMIC DNA]</scope>
    <source>
        <strain evidence="5 6">D216</strain>
    </source>
</reference>
<feature type="repeat" description="ANK" evidence="3">
    <location>
        <begin position="1029"/>
        <end position="1061"/>
    </location>
</feature>
<feature type="repeat" description="ANK" evidence="3">
    <location>
        <begin position="125"/>
        <end position="157"/>
    </location>
</feature>
<feature type="compositionally biased region" description="Basic and acidic residues" evidence="4">
    <location>
        <begin position="1584"/>
        <end position="1605"/>
    </location>
</feature>
<proteinExistence type="predicted"/>
<evidence type="ECO:0000313" key="6">
    <source>
        <dbReference type="Proteomes" id="UP000319257"/>
    </source>
</evidence>
<evidence type="ECO:0000256" key="3">
    <source>
        <dbReference type="PROSITE-ProRule" id="PRU00023"/>
    </source>
</evidence>
<feature type="region of interest" description="Disordered" evidence="4">
    <location>
        <begin position="69"/>
        <end position="120"/>
    </location>
</feature>
<dbReference type="Pfam" id="PF00023">
    <property type="entry name" value="Ank"/>
    <property type="match status" value="2"/>
</dbReference>
<feature type="repeat" description="ANK" evidence="3">
    <location>
        <begin position="1262"/>
        <end position="1294"/>
    </location>
</feature>
<keyword evidence="6" id="KW-1185">Reference proteome</keyword>
<dbReference type="Proteomes" id="UP000319257">
    <property type="component" value="Unassembled WGS sequence"/>
</dbReference>
<feature type="repeat" description="ANK" evidence="3">
    <location>
        <begin position="1369"/>
        <end position="1401"/>
    </location>
</feature>
<dbReference type="InParanoid" id="A0A507APR5"/>
<feature type="repeat" description="ANK" evidence="3">
    <location>
        <begin position="863"/>
        <end position="895"/>
    </location>
</feature>
<feature type="repeat" description="ANK" evidence="3">
    <location>
        <begin position="491"/>
        <end position="523"/>
    </location>
</feature>
<feature type="compositionally biased region" description="Basic and acidic residues" evidence="4">
    <location>
        <begin position="1623"/>
        <end position="1633"/>
    </location>
</feature>
<feature type="compositionally biased region" description="Basic and acidic residues" evidence="4">
    <location>
        <begin position="1457"/>
        <end position="1469"/>
    </location>
</feature>
<sequence>MAGNALLLALGIDDELLARSVVEFLLAHCAQPEHNQPGFSPPKLVLGQKENGDAEDFLINPLHPASLEHSKKERCQENEPPSSPQAYQGHDQVDVSNDQSASVAHDQAGEKKAQESAYIDQETKDGETALYIAIKVRCQPVAKSLIGHGAKVSTGGKDGHCAFLLAAEKGYHEVLKVLLMARRESISQDQLDKALLLAAREGRTEAAVLLHENNAKSGIKGREAMTALHWAIENKNEHLAGLLIGALKDGNIDPEDQNHRTPLSMASGAGLKTTVDKLLGKGADARHQDGLRRTALHWAAMGHHDKIVEGLLNAKQSPDVNNGDNQGRTALHCAAYTGASNGTETIRLLLDAKAYPYSKDTHKQTPLILAARKGHLSAVKKLLDTQCDWEALDEDKRTALDWAAAEGFEKVVAELLLKFNEDSKKSALDHAAKNGHFAIVAMLFNSIKQIAIRNSAMNTILFAAAATTRLPESLDRLISSATDVNPRDGLQRRTPLMLAVKSRNRQLIDKLLDLKAQTDLQDADGTTALMTATRVLDEQTVQALLLAHANPDLQDNQKYTALHYAVETGDNPCLQHLVKYGITSANILDSKRRTALHIAMENLETGDEPSSRRYRRYCRLYPDLARQRDFWQYLLALGHDCPDSGFYTLAEKTDLHLKDERSQTPLHLAIRKDQINIAILFLQRSEKYDMDVGDTSGRTPLLLAAEKGSDLMVLLLLVHQFKHNVQDKADRTALLLTAERGALDSVIALLDAKADPNIPDSRGRTPLSVASQNGHEEVVSTLIKRAEDLTLDSRDWMGRTALMLAAENGHKPIVDLLLGHKANTTITDYNGKKAWEKAMEKGHADVVRLLLSEPDAPVQDRKSVNDALLLASRRGCVELVGVLLEQGANATFQNDKRWTALHLAAMNGHHKVVEILIKKGTDISLKDGTNRTALMRATEYGFESIVSLLLENKDDKNEIDEWMGREALLFAAERGYAGIVDLLIKNEIDHNHTDSTGRTAMSLAAMNGNSAIVQTLLEAKADSAIKDKHDRTALHFAAWGGHSDVVEVLLEHGADVSASDKSGQLPLHPAAERASERVIKQIVGKGANINAKSRNDGQTALHRAAWGGSLEIVKLLRECGADSFIRDDQSKKPWQVAAEKGHESIVEALLKDEESVSEEKILRKKALIFAGEMGCPIIAQALIEKGADPSVKDGKGRTALHWAAKRGNGALVDLLVKRDESLLNVLDPDRQTALCLAVLEGNAVVVEKLLHHGADANIQGENKQTVLHQAAKMGNWEIVQVLVKHGADPHARDCDKKKAWELAAKEGYHQIVRHLLEKEVDYLLGKEVDLKLHHKKKEEFFLQMVEQGSLPMVQLLLDKGVDVNARDRHGKAAIGLAVENRKDDVLRLLLSKGADPNLTDSKKRTPLLWAAKTGNTKAISLLLEQDYTGINHSEEEGEVEKTAEEAGEQEGGEEGGEEHGEEQGGGHGEEDGEGPSATKEDEIDQSSSDETKTEDDEGLWKGGGPGVPPGCRDPLEQGSDGHREEQTHGDDRPSMNLDASLTSKDGEGEPSKSKASLGSKGTNGRDTNDGTSSGLNNAGQDSENEGRERNEAGDIRTDDEHHNTDVSEEQVVQSSDDGAPSSRDGEEGGLREADESDEDPPIEAGSVNNEAIESTVKRTFRYELVNSCDYKGRTALLIAIGNKQDNAARILLSKGAPDIDVNLHDELKRAPLHLAAERGNRLLVQSLLEAGANRYHEDQLGQTALFPAVESGKMDIVNLLVGDGNSEDLINTCDKQNQTVLHVATDQGNIAILQKLLDSGANPNRKDKLGRTALLIATENGEKDMVHVLLGKNADVNTEMLRQAVANGDKEVVETLFGQLKTHLSTKDLQSLLDLARKSGNKEVTFMVAQKLDLS</sequence>
<dbReference type="OrthoDB" id="20872at2759"/>
<organism evidence="5 6">
    <name type="scientific">Thyridium curvatum</name>
    <dbReference type="NCBI Taxonomy" id="1093900"/>
    <lineage>
        <taxon>Eukaryota</taxon>
        <taxon>Fungi</taxon>
        <taxon>Dikarya</taxon>
        <taxon>Ascomycota</taxon>
        <taxon>Pezizomycotina</taxon>
        <taxon>Sordariomycetes</taxon>
        <taxon>Sordariomycetidae</taxon>
        <taxon>Thyridiales</taxon>
        <taxon>Thyridiaceae</taxon>
        <taxon>Thyridium</taxon>
    </lineage>
</organism>
<feature type="repeat" description="ANK" evidence="3">
    <location>
        <begin position="963"/>
        <end position="995"/>
    </location>
</feature>
<feature type="repeat" description="ANK" evidence="3">
    <location>
        <begin position="1809"/>
        <end position="1841"/>
    </location>
</feature>
<accession>A0A507APR5</accession>
<name>A0A507APR5_9PEZI</name>
<dbReference type="STRING" id="1093900.A0A507APR5"/>
<feature type="repeat" description="ANK" evidence="3">
    <location>
        <begin position="762"/>
        <end position="794"/>
    </location>
</feature>
<dbReference type="PANTHER" id="PTHR24198:SF165">
    <property type="entry name" value="ANKYRIN REPEAT-CONTAINING PROTEIN-RELATED"/>
    <property type="match status" value="1"/>
</dbReference>
<comment type="caution">
    <text evidence="5">The sequence shown here is derived from an EMBL/GenBank/DDBJ whole genome shotgun (WGS) entry which is preliminary data.</text>
</comment>
<dbReference type="Pfam" id="PF12796">
    <property type="entry name" value="Ank_2"/>
    <property type="match status" value="11"/>
</dbReference>
<dbReference type="EMBL" id="SKBQ01000074">
    <property type="protein sequence ID" value="TPX08716.1"/>
    <property type="molecule type" value="Genomic_DNA"/>
</dbReference>
<keyword evidence="2 3" id="KW-0040">ANK repeat</keyword>
<feature type="repeat" description="ANK" evidence="3">
    <location>
        <begin position="1707"/>
        <end position="1739"/>
    </location>
</feature>
<feature type="compositionally biased region" description="Polar residues" evidence="4">
    <location>
        <begin position="1553"/>
        <end position="1581"/>
    </location>
</feature>
<feature type="repeat" description="ANK" evidence="3">
    <location>
        <begin position="258"/>
        <end position="290"/>
    </location>
</feature>
<feature type="repeat" description="ANK" evidence="3">
    <location>
        <begin position="1062"/>
        <end position="1094"/>
    </location>
</feature>
<feature type="repeat" description="ANK" evidence="3">
    <location>
        <begin position="326"/>
        <end position="361"/>
    </location>
</feature>
<evidence type="ECO:0000256" key="1">
    <source>
        <dbReference type="ARBA" id="ARBA00022737"/>
    </source>
</evidence>
<feature type="repeat" description="ANK" evidence="3">
    <location>
        <begin position="1345"/>
        <end position="1368"/>
    </location>
</feature>
<feature type="repeat" description="ANK" evidence="3">
    <location>
        <begin position="524"/>
        <end position="556"/>
    </location>
</feature>
<dbReference type="PRINTS" id="PR01415">
    <property type="entry name" value="ANKYRIN"/>
</dbReference>
<feature type="repeat" description="ANK" evidence="3">
    <location>
        <begin position="1195"/>
        <end position="1218"/>
    </location>
</feature>
<gene>
    <name evidence="5" type="ORF">E0L32_009778</name>
</gene>
<dbReference type="Gene3D" id="1.25.40.20">
    <property type="entry name" value="Ankyrin repeat-containing domain"/>
    <property type="match status" value="13"/>
</dbReference>
<dbReference type="PROSITE" id="PS50297">
    <property type="entry name" value="ANK_REP_REGION"/>
    <property type="match status" value="14"/>
</dbReference>
<dbReference type="Pfam" id="PF13637">
    <property type="entry name" value="Ank_4"/>
    <property type="match status" value="1"/>
</dbReference>
<feature type="repeat" description="ANK" evidence="3">
    <location>
        <begin position="996"/>
        <end position="1028"/>
    </location>
</feature>
<feature type="repeat" description="ANK" evidence="3">
    <location>
        <begin position="1740"/>
        <end position="1772"/>
    </location>
</feature>
<keyword evidence="1" id="KW-0677">Repeat</keyword>
<feature type="repeat" description="ANK" evidence="3">
    <location>
        <begin position="1776"/>
        <end position="1808"/>
    </location>
</feature>
<feature type="repeat" description="ANK" evidence="3">
    <location>
        <begin position="696"/>
        <end position="728"/>
    </location>
</feature>
<dbReference type="InterPro" id="IPR002110">
    <property type="entry name" value="Ankyrin_rpt"/>
</dbReference>
<feature type="compositionally biased region" description="Basic and acidic residues" evidence="4">
    <location>
        <begin position="1513"/>
        <end position="1533"/>
    </location>
</feature>
<feature type="repeat" description="ANK" evidence="3">
    <location>
        <begin position="362"/>
        <end position="394"/>
    </location>
</feature>
<feature type="repeat" description="ANK" evidence="3">
    <location>
        <begin position="896"/>
        <end position="928"/>
    </location>
</feature>
<dbReference type="PANTHER" id="PTHR24198">
    <property type="entry name" value="ANKYRIN REPEAT AND PROTEIN KINASE DOMAIN-CONTAINING PROTEIN"/>
    <property type="match status" value="1"/>
</dbReference>
<feature type="repeat" description="ANK" evidence="3">
    <location>
        <begin position="1229"/>
        <end position="1261"/>
    </location>
</feature>
<dbReference type="SUPFAM" id="SSF48403">
    <property type="entry name" value="Ankyrin repeat"/>
    <property type="match status" value="6"/>
</dbReference>